<dbReference type="PANTHER" id="PTHR11461">
    <property type="entry name" value="SERINE PROTEASE INHIBITOR, SERPIN"/>
    <property type="match status" value="1"/>
</dbReference>
<dbReference type="InterPro" id="IPR000215">
    <property type="entry name" value="Serpin_fam"/>
</dbReference>
<feature type="chain" id="PRO_5035677249" description="Serpin domain-containing protein" evidence="2">
    <location>
        <begin position="22"/>
        <end position="340"/>
    </location>
</feature>
<dbReference type="PANTHER" id="PTHR11461:SF211">
    <property type="entry name" value="GH10112P-RELATED"/>
    <property type="match status" value="1"/>
</dbReference>
<reference evidence="5" key="1">
    <citation type="submission" date="2021-01" db="EMBL/GenBank/DDBJ databases">
        <authorList>
            <person name="Corre E."/>
            <person name="Pelletier E."/>
            <person name="Niang G."/>
            <person name="Scheremetjew M."/>
            <person name="Finn R."/>
            <person name="Kale V."/>
            <person name="Holt S."/>
            <person name="Cochrane G."/>
            <person name="Meng A."/>
            <person name="Brown T."/>
            <person name="Cohen L."/>
        </authorList>
    </citation>
    <scope>NUCLEOTIDE SEQUENCE</scope>
    <source>
        <strain evidence="5">308</strain>
    </source>
</reference>
<comment type="similarity">
    <text evidence="1">Belongs to the serpin family.</text>
</comment>
<dbReference type="InterPro" id="IPR036186">
    <property type="entry name" value="Serpin_sf"/>
</dbReference>
<dbReference type="SMART" id="SM00093">
    <property type="entry name" value="SERPIN"/>
    <property type="match status" value="1"/>
</dbReference>
<accession>A0A6U5EF83</accession>
<dbReference type="GO" id="GO:0005615">
    <property type="term" value="C:extracellular space"/>
    <property type="evidence" value="ECO:0007669"/>
    <property type="project" value="InterPro"/>
</dbReference>
<dbReference type="SUPFAM" id="SSF56574">
    <property type="entry name" value="Serpins"/>
    <property type="match status" value="1"/>
</dbReference>
<proteinExistence type="inferred from homology"/>
<evidence type="ECO:0000256" key="1">
    <source>
        <dbReference type="ARBA" id="ARBA00009500"/>
    </source>
</evidence>
<dbReference type="Gene3D" id="2.30.39.10">
    <property type="entry name" value="Alpha-1-antitrypsin, domain 1"/>
    <property type="match status" value="1"/>
</dbReference>
<dbReference type="PROSITE" id="PS00284">
    <property type="entry name" value="SERPIN"/>
    <property type="match status" value="1"/>
</dbReference>
<gene>
    <name evidence="4" type="ORF">CHYS00102_LOCUS6135</name>
    <name evidence="5" type="ORF">CHYS00102_LOCUS6137</name>
</gene>
<evidence type="ECO:0000313" key="5">
    <source>
        <dbReference type="EMBL" id="CAD8878953.1"/>
    </source>
</evidence>
<evidence type="ECO:0000259" key="3">
    <source>
        <dbReference type="SMART" id="SM00093"/>
    </source>
</evidence>
<dbReference type="AlphaFoldDB" id="A0A6U5EF83"/>
<dbReference type="InterPro" id="IPR042185">
    <property type="entry name" value="Serpin_sf_2"/>
</dbReference>
<dbReference type="EMBL" id="HBFR01008486">
    <property type="protein sequence ID" value="CAD8878953.1"/>
    <property type="molecule type" value="Transcribed_RNA"/>
</dbReference>
<feature type="signal peptide" evidence="2">
    <location>
        <begin position="1"/>
        <end position="21"/>
    </location>
</feature>
<protein>
    <recommendedName>
        <fullName evidence="3">Serpin domain-containing protein</fullName>
    </recommendedName>
</protein>
<dbReference type="InterPro" id="IPR023796">
    <property type="entry name" value="Serpin_dom"/>
</dbReference>
<evidence type="ECO:0000256" key="2">
    <source>
        <dbReference type="SAM" id="SignalP"/>
    </source>
</evidence>
<name>A0A6U5EF83_9STRA</name>
<dbReference type="InterPro" id="IPR023795">
    <property type="entry name" value="Serpin_CS"/>
</dbReference>
<sequence>MMAPNLLIVLSFLCIIRSSSGIGISELTDEDAANRVFVNTMFKKRIPAKKVKRNIVLSPVGVYFAASMAVQLIDLKTYKSWSVVTSTFKFKQTQNIFENQPQITSQSLIAGERWSKIVGSKVPKFSMPNYKLFDTVDVIEMEKFMKVNLSELNGALDAIVHKLTFAAEWETPFERYKNVDFSDGNTYKFMQSTINHASSFDSPQLRMITIPFKSLNKKRKIVIDFIVPQRESNYINLAHHGTWVKNSVTSKQTIVTIPKVKINYKTPLTLFRDKDIDALQRVKVEWDEKGATGEAVTAIFSRSIIRPSYFVIDRPFYFVIRMGNLWLFTGYVSKIDKDFN</sequence>
<dbReference type="GO" id="GO:0004867">
    <property type="term" value="F:serine-type endopeptidase inhibitor activity"/>
    <property type="evidence" value="ECO:0007669"/>
    <property type="project" value="InterPro"/>
</dbReference>
<feature type="domain" description="Serpin" evidence="3">
    <location>
        <begin position="39"/>
        <end position="335"/>
    </location>
</feature>
<evidence type="ECO:0000313" key="4">
    <source>
        <dbReference type="EMBL" id="CAD8878951.1"/>
    </source>
</evidence>
<dbReference type="EMBL" id="HBFR01008484">
    <property type="protein sequence ID" value="CAD8878951.1"/>
    <property type="molecule type" value="Transcribed_RNA"/>
</dbReference>
<organism evidence="5">
    <name type="scientific">Corethron hystrix</name>
    <dbReference type="NCBI Taxonomy" id="216773"/>
    <lineage>
        <taxon>Eukaryota</taxon>
        <taxon>Sar</taxon>
        <taxon>Stramenopiles</taxon>
        <taxon>Ochrophyta</taxon>
        <taxon>Bacillariophyta</taxon>
        <taxon>Coscinodiscophyceae</taxon>
        <taxon>Corethrophycidae</taxon>
        <taxon>Corethrales</taxon>
        <taxon>Corethraceae</taxon>
        <taxon>Corethron</taxon>
    </lineage>
</organism>
<keyword evidence="2" id="KW-0732">Signal</keyword>